<evidence type="ECO:0000313" key="2">
    <source>
        <dbReference type="EMBL" id="AAK57155.1"/>
    </source>
</evidence>
<dbReference type="GeneID" id="921177"/>
<keyword evidence="3" id="KW-1185">Reference proteome</keyword>
<organismHost>
    <name type="scientific">Tupaia belangeri</name>
    <name type="common">Common tree shrew</name>
    <name type="synonym">Tupaia glis belangeri</name>
    <dbReference type="NCBI Taxonomy" id="37347"/>
</organismHost>
<evidence type="ECO:0000313" key="3">
    <source>
        <dbReference type="Proteomes" id="UP000137095"/>
    </source>
</evidence>
<name>Q91TJ2_TUHV1</name>
<accession>Q91TJ2</accession>
<dbReference type="KEGG" id="vg:921177"/>
<feature type="compositionally biased region" description="Basic residues" evidence="1">
    <location>
        <begin position="83"/>
        <end position="93"/>
    </location>
</feature>
<proteinExistence type="predicted"/>
<protein>
    <submittedName>
        <fullName evidence="2">T111</fullName>
    </submittedName>
</protein>
<dbReference type="Proteomes" id="UP000137095">
    <property type="component" value="Segment"/>
</dbReference>
<organism evidence="2 3">
    <name type="scientific">Tupaiid herpesvirus 1 (strain 1)</name>
    <name type="common">TuHV-1</name>
    <name type="synonym">Herpesvirus tupaia (strain 1)</name>
    <dbReference type="NCBI Taxonomy" id="10397"/>
    <lineage>
        <taxon>Viruses</taxon>
        <taxon>Duplodnaviria</taxon>
        <taxon>Heunggongvirae</taxon>
        <taxon>Peploviricota</taxon>
        <taxon>Herviviricetes</taxon>
        <taxon>Herpesvirales</taxon>
        <taxon>Orthoherpesviridae</taxon>
        <taxon>Betaherpesvirinae</taxon>
        <taxon>Quwivirus</taxon>
        <taxon>Quwivirus tupaiidbeta1</taxon>
    </lineage>
</organism>
<reference evidence="2 3" key="1">
    <citation type="journal article" date="2001" name="J. Virol.">
        <title>Analysis and characterization of the complete genome of tupaia (tree shrew) herpesvirus.</title>
        <authorList>
            <person name="Bahr U."/>
            <person name="Darai G."/>
        </authorList>
    </citation>
    <scope>NUCLEOTIDE SEQUENCE [LARGE SCALE GENOMIC DNA]</scope>
    <source>
        <strain evidence="2">2</strain>
    </source>
</reference>
<feature type="region of interest" description="Disordered" evidence="1">
    <location>
        <begin position="83"/>
        <end position="109"/>
    </location>
</feature>
<dbReference type="EMBL" id="AF281817">
    <property type="protein sequence ID" value="AAK57155.1"/>
    <property type="molecule type" value="Genomic_DNA"/>
</dbReference>
<sequence>MFLSLARFFETTVYHFHDYSKLSRSRKRLVRFLFQNHEGVCIRFFSFSFCFTVLHRKVAPFAGFANRGSRVMVLVLFLGGAPPRRRAGRRPGARTRTVGDAGAGRERDL</sequence>
<evidence type="ECO:0000256" key="1">
    <source>
        <dbReference type="SAM" id="MobiDB-lite"/>
    </source>
</evidence>
<dbReference type="RefSeq" id="NP_116460.1">
    <property type="nucleotide sequence ID" value="NC_002794.1"/>
</dbReference>